<accession>A0ABR2UYG3</accession>
<reference evidence="2 3" key="1">
    <citation type="journal article" date="2024" name="J. Plant Pathol.">
        <title>Sequence and assembly of the genome of Seiridium unicorne, isolate CBS 538.82, causal agent of cypress canker disease.</title>
        <authorList>
            <person name="Scali E."/>
            <person name="Rocca G.D."/>
            <person name="Danti R."/>
            <person name="Garbelotto M."/>
            <person name="Barberini S."/>
            <person name="Baroncelli R."/>
            <person name="Emiliani G."/>
        </authorList>
    </citation>
    <scope>NUCLEOTIDE SEQUENCE [LARGE SCALE GENOMIC DNA]</scope>
    <source>
        <strain evidence="2 3">BM-138-508</strain>
    </source>
</reference>
<gene>
    <name evidence="2" type="ORF">SUNI508_07208</name>
</gene>
<evidence type="ECO:0000313" key="3">
    <source>
        <dbReference type="Proteomes" id="UP001408356"/>
    </source>
</evidence>
<comment type="caution">
    <text evidence="2">The sequence shown here is derived from an EMBL/GenBank/DDBJ whole genome shotgun (WGS) entry which is preliminary data.</text>
</comment>
<evidence type="ECO:0000313" key="2">
    <source>
        <dbReference type="EMBL" id="KAK9419722.1"/>
    </source>
</evidence>
<keyword evidence="3" id="KW-1185">Reference proteome</keyword>
<evidence type="ECO:0000256" key="1">
    <source>
        <dbReference type="SAM" id="MobiDB-lite"/>
    </source>
</evidence>
<protein>
    <submittedName>
        <fullName evidence="2">Uncharacterized protein</fullName>
    </submittedName>
</protein>
<dbReference type="EMBL" id="JARVKF010000299">
    <property type="protein sequence ID" value="KAK9419722.1"/>
    <property type="molecule type" value="Genomic_DNA"/>
</dbReference>
<feature type="compositionally biased region" description="Basic and acidic residues" evidence="1">
    <location>
        <begin position="76"/>
        <end position="89"/>
    </location>
</feature>
<sequence length="134" mass="14918">MSITHDSDFSFASPQEIAFIPAPNSASLTSPPIETMATLMDHLDGLTNEQLRRIILDMCVKKDTNEERIVNIIRQWNDKTSPEEHERPQAKRRRPADDAGSVPPKARTPSVTAGNTQVCDDQGDVDELMMLTTV</sequence>
<feature type="region of interest" description="Disordered" evidence="1">
    <location>
        <begin position="76"/>
        <end position="120"/>
    </location>
</feature>
<proteinExistence type="predicted"/>
<feature type="compositionally biased region" description="Polar residues" evidence="1">
    <location>
        <begin position="109"/>
        <end position="119"/>
    </location>
</feature>
<name>A0ABR2UYG3_9PEZI</name>
<dbReference type="Proteomes" id="UP001408356">
    <property type="component" value="Unassembled WGS sequence"/>
</dbReference>
<organism evidence="2 3">
    <name type="scientific">Seiridium unicorne</name>
    <dbReference type="NCBI Taxonomy" id="138068"/>
    <lineage>
        <taxon>Eukaryota</taxon>
        <taxon>Fungi</taxon>
        <taxon>Dikarya</taxon>
        <taxon>Ascomycota</taxon>
        <taxon>Pezizomycotina</taxon>
        <taxon>Sordariomycetes</taxon>
        <taxon>Xylariomycetidae</taxon>
        <taxon>Amphisphaeriales</taxon>
        <taxon>Sporocadaceae</taxon>
        <taxon>Seiridium</taxon>
    </lineage>
</organism>